<proteinExistence type="predicted"/>
<dbReference type="EMBL" id="PGCJ01000157">
    <property type="protein sequence ID" value="PLW42518.1"/>
    <property type="molecule type" value="Genomic_DNA"/>
</dbReference>
<evidence type="ECO:0000256" key="1">
    <source>
        <dbReference type="SAM" id="MobiDB-lite"/>
    </source>
</evidence>
<dbReference type="AlphaFoldDB" id="A0A2N5UXN1"/>
<keyword evidence="4" id="KW-1185">Reference proteome</keyword>
<protein>
    <recommendedName>
        <fullName evidence="2">CxC1-like cysteine cluster associated with KDZ transposases domain-containing protein</fullName>
    </recommendedName>
</protein>
<feature type="region of interest" description="Disordered" evidence="1">
    <location>
        <begin position="1"/>
        <end position="51"/>
    </location>
</feature>
<accession>A0A2N5UXN1</accession>
<organism evidence="3 4">
    <name type="scientific">Puccinia coronata f. sp. avenae</name>
    <dbReference type="NCBI Taxonomy" id="200324"/>
    <lineage>
        <taxon>Eukaryota</taxon>
        <taxon>Fungi</taxon>
        <taxon>Dikarya</taxon>
        <taxon>Basidiomycota</taxon>
        <taxon>Pucciniomycotina</taxon>
        <taxon>Pucciniomycetes</taxon>
        <taxon>Pucciniales</taxon>
        <taxon>Pucciniaceae</taxon>
        <taxon>Puccinia</taxon>
    </lineage>
</organism>
<reference evidence="3 4" key="1">
    <citation type="submission" date="2017-11" db="EMBL/GenBank/DDBJ databases">
        <title>De novo assembly and phasing of dikaryotic genomes from two isolates of Puccinia coronata f. sp. avenae, the causal agent of oat crown rust.</title>
        <authorList>
            <person name="Miller M.E."/>
            <person name="Zhang Y."/>
            <person name="Omidvar V."/>
            <person name="Sperschneider J."/>
            <person name="Schwessinger B."/>
            <person name="Raley C."/>
            <person name="Palmer J.M."/>
            <person name="Garnica D."/>
            <person name="Upadhyaya N."/>
            <person name="Rathjen J."/>
            <person name="Taylor J.M."/>
            <person name="Park R.F."/>
            <person name="Dodds P.N."/>
            <person name="Hirsch C.D."/>
            <person name="Kianian S.F."/>
            <person name="Figueroa M."/>
        </authorList>
    </citation>
    <scope>NUCLEOTIDE SEQUENCE [LARGE SCALE GENOMIC DNA]</scope>
    <source>
        <strain evidence="3">12NC29</strain>
    </source>
</reference>
<dbReference type="PANTHER" id="PTHR33096:SF1">
    <property type="entry name" value="CXC1-LIKE CYSTEINE CLUSTER ASSOCIATED WITH KDZ TRANSPOSASES DOMAIN-CONTAINING PROTEIN"/>
    <property type="match status" value="1"/>
</dbReference>
<feature type="compositionally biased region" description="Basic residues" evidence="1">
    <location>
        <begin position="1"/>
        <end position="12"/>
    </location>
</feature>
<dbReference type="PANTHER" id="PTHR33096">
    <property type="entry name" value="CXC2 DOMAIN-CONTAINING PROTEIN"/>
    <property type="match status" value="1"/>
</dbReference>
<name>A0A2N5UXN1_9BASI</name>
<dbReference type="Proteomes" id="UP000235388">
    <property type="component" value="Unassembled WGS sequence"/>
</dbReference>
<dbReference type="InterPro" id="IPR041320">
    <property type="entry name" value="CxC1"/>
</dbReference>
<feature type="domain" description="CxC1-like cysteine cluster associated with KDZ transposases" evidence="2">
    <location>
        <begin position="68"/>
        <end position="126"/>
    </location>
</feature>
<sequence>MVSQSHKFHRASRLPQAELKKPKEAPRRNSIHQTLPKITHEPTSADTMDLPTGNLFPAYTHLKRITNDWTSPDSLEYKTNEICSCERPSATMRQVDLIDMLGQKRVIFSFCFCTPDAVQILAHGYL</sequence>
<evidence type="ECO:0000313" key="3">
    <source>
        <dbReference type="EMBL" id="PLW42518.1"/>
    </source>
</evidence>
<evidence type="ECO:0000313" key="4">
    <source>
        <dbReference type="Proteomes" id="UP000235388"/>
    </source>
</evidence>
<evidence type="ECO:0000259" key="2">
    <source>
        <dbReference type="Pfam" id="PF18802"/>
    </source>
</evidence>
<dbReference type="Pfam" id="PF18802">
    <property type="entry name" value="CxC1"/>
    <property type="match status" value="1"/>
</dbReference>
<feature type="compositionally biased region" description="Basic and acidic residues" evidence="1">
    <location>
        <begin position="18"/>
        <end position="27"/>
    </location>
</feature>
<comment type="caution">
    <text evidence="3">The sequence shown here is derived from an EMBL/GenBank/DDBJ whole genome shotgun (WGS) entry which is preliminary data.</text>
</comment>
<gene>
    <name evidence="3" type="ORF">PCANC_08618</name>
</gene>